<dbReference type="Gene3D" id="2.60.120.200">
    <property type="match status" value="4"/>
</dbReference>
<evidence type="ECO:0000259" key="1">
    <source>
        <dbReference type="Pfam" id="PF18962"/>
    </source>
</evidence>
<dbReference type="InterPro" id="IPR006626">
    <property type="entry name" value="PbH1"/>
</dbReference>
<gene>
    <name evidence="3" type="ORF">P0Y53_00735</name>
</gene>
<dbReference type="NCBIfam" id="TIGR04183">
    <property type="entry name" value="Por_Secre_tail"/>
    <property type="match status" value="1"/>
</dbReference>
<dbReference type="InterPro" id="IPR011050">
    <property type="entry name" value="Pectin_lyase_fold/virulence"/>
</dbReference>
<protein>
    <submittedName>
        <fullName evidence="3">T9SS type A sorting domain-containing protein</fullName>
    </submittedName>
</protein>
<dbReference type="SUPFAM" id="SSF51126">
    <property type="entry name" value="Pectin lyase-like"/>
    <property type="match status" value="2"/>
</dbReference>
<dbReference type="Gene3D" id="2.60.40.10">
    <property type="entry name" value="Immunoglobulins"/>
    <property type="match status" value="1"/>
</dbReference>
<dbReference type="InterPro" id="IPR026444">
    <property type="entry name" value="Secre_tail"/>
</dbReference>
<feature type="domain" description="DUF8202" evidence="2">
    <location>
        <begin position="1224"/>
        <end position="1411"/>
    </location>
</feature>
<dbReference type="Pfam" id="PF26628">
    <property type="entry name" value="DUF8202"/>
    <property type="match status" value="6"/>
</dbReference>
<feature type="domain" description="Secretion system C-terminal sorting" evidence="1">
    <location>
        <begin position="3383"/>
        <end position="3459"/>
    </location>
</feature>
<accession>A0AAJ5WPX7</accession>
<dbReference type="Proteomes" id="UP001220610">
    <property type="component" value="Chromosome"/>
</dbReference>
<proteinExistence type="predicted"/>
<feature type="domain" description="DUF8202" evidence="2">
    <location>
        <begin position="2870"/>
        <end position="3059"/>
    </location>
</feature>
<dbReference type="InterPro" id="IPR058515">
    <property type="entry name" value="DUF8202"/>
</dbReference>
<dbReference type="SUPFAM" id="SSF49899">
    <property type="entry name" value="Concanavalin A-like lectins/glucanases"/>
    <property type="match status" value="4"/>
</dbReference>
<dbReference type="InterPro" id="IPR013783">
    <property type="entry name" value="Ig-like_fold"/>
</dbReference>
<dbReference type="InterPro" id="IPR013320">
    <property type="entry name" value="ConA-like_dom_sf"/>
</dbReference>
<evidence type="ECO:0000259" key="2">
    <source>
        <dbReference type="Pfam" id="PF26628"/>
    </source>
</evidence>
<name>A0AAJ5WPX7_9BACT</name>
<evidence type="ECO:0000313" key="4">
    <source>
        <dbReference type="Proteomes" id="UP001220610"/>
    </source>
</evidence>
<sequence length="3463" mass="370950">MRKTLPLQPGTGLPNLVRCLILLLTLFISLHVSANDYVVSNGANAGAGSLRQAILDANANAAGAPHTITFSVTGVINITSSLPTITRQVTIDGENKITISGPGGDNTVGLIVLGAGSGGSTVRNMAIRNTGLEPVLITAALSNITLQNLVFTQTGVHYANRSIFVNAASTNMTIKNVRSWHGQDNYQALYFTGAVTNLLIDSLEIANGLGAKGRGIHFQAAVNGFTLRNSTIDTDDPATADDGDYGIYFTTTATNVLIDSSLFRDNELYSIYVTGVANNFRIKNSRFDNLDGYTGATFVRFNSNVNTVLVDSCVFDADMRGSTNDGDYGLYMIGTANKNVTISNSVFNEIDIKAIYFGKEDGTNDHDNILIRGNSFTKNGSGTNGQGGIDFLARAVTGDAAPVLITENTFSDNNGNAILVRPGNATTYVLPNFTISKNIIYNTKTSNGAIRTQWNNKVIITQNSIYNNQGLGIENSTANCNYEGANTPQILSSAETSTGVYTVVVKMPAICGTGNCSLELFSNEAGIKGSGGQHYVTTRTGLSSGNNTLTGITGSFSEIQAAPYGFWTATLKLNNNCGTSEFGARMAIRPNGPAGVNAGITLWLRGEDISVAGAEPASTGQVITGWEEFSGGGGPGATTVWNNPLTKLNGINFNPVADIDGDMIRGHIAGTPVWLSTNTSTSVAVFNPLSASAAGDRYYVLYAQGSWDYNNNKGKIEFHRNGANSIAAHRGGTALHPVIPGTTGVTAFNKAGLFTAVTNGNVNTGYYNAANMGTTTIAGKGNFAITQWFIGGSYGPNANGQGTWQYMAETDFAEVFTYNRELTPLELQKVQSYMAMKYGIAMKSNYILSSGTPVWDVTANAAFSKEIAALVRDNLSVLHQRQARASLPDEVVSISMGAALAATNKDNADSIANNLSAFIWGNDSTAATFSTAFSAGEYSNLRMTRRWKVKKTNWSDHDITFSLQNGKDNNFLLISTDPTFATITRELRLSKTGTVTINSADIPDGAYFSFGREQRKPGGVLNGLVVWTKADEGVLLSGTAVTNWIDDGPSQRDWYRNNGNAITVLPVDMNYNPSLRIAGNNYFRSASLFTNAYTAGEIFSVQSSAVNNVASFPYQLGGTSAATAVHYRWTDNNMYLHWGTNARRAFSFGTKNMALPAILNINTAANSWTASLDARVMLGPSAFTTSLAQVSSAPTNYIGAGHSSVFNGSLSEVIMYNRKLTATERLQVNSYVALKYGITLDQTTATDYLASDGVVKIWDAAANGIYKNNITGIGLDSNGTLEQKQSRSINTAASGNLIAMAVGNALAISNAENTDTITNDRSFLVWADNAGAITYTSNVSGDRASLRMPRVWKVDKTNWSDRNITLKLFSGASNTYLLISNADASFATIDQELLLNADSTLTINSDLLPDGAYFTFAKEIRGPGFVNSGVTLWLRADDELSGGDTWYDYSGNDMNAVQPTIANQALLQNPGVNFNPAYQFDGTDDYMDFTANLGLINANPFTVVGIGMRSSISTWDAWLSMQNTSPAGGFLHGISNANTVQLHKTNTGAIATGTNLVTTLNYPYLSTGTRTGNNFALYLNGKADGTVTSTQTFTVGNMRLGNRNASADLAFHGRIPEVIVYNRALSTLELNRVQSYLALKYGVSLDQATATDYVSTDWDGTAGARMWTASKNTGYAANIAGIGRDDKTALLQKQSCSYNDTTITISVGTTVEASNAANAGQLDDLAFFTWADNNLATTFSVAVTSVTQTTSRMARVWKVDRTNWSDQDITFKIPLGGERFLLVHESDPTFGDGAKEFAINTSNGTVTINSSELPDGAFFSLGTKIVGPACVNNGIAAWLRTDYAAYNHSWVDFSGSQTNAAQATAASQPVLVDGGLNYNPALRFDGSNDFMQITQADINGKFSFGNNARTIIGVGVSVASTDQSLFTYGTFVNNQSSGFRKSATLEAVFEANAVANNVTGAAGTWPNNKIVQVSGRYTGGTTGTASLFVNGVSSLTSATRNWNTLISAQGAQVGKYIGENRYYNGTIGEVIVYNRNLTDDEFLRVSSYLAIKYGITLNQATATDYMASDGATRMWTAASNVAYNRRITGIGRDDCTQLYQKQSISVDTGLVALAIGDSLQVSNTENIYTIDNDNAYFFIADNGAATTYTTTLNGLDPLTTRMDRIWKVQKTNWTEADVNLKLTGGNQQVYLVVSDDETFDGADAMYPLNGAGSVTIGTNLIPDGAYFTFAKAINGPGFVNIGVQLWLRADDETITGEVWPDYSGNGADAEQTDGGKQAVNTAGAMNYNPAMRFDGTNDFFSVPYKAAFNQNITVFSVHRQTAGSGWRSPITSRLTGSPNRGWNYYHNVLGREFWTGAASWSVQTGGTYVANTPELIGFDATLGSGNSVKRIYLNGATAASVANANYVTNTSAPLYVGSMDASTYFWNGDIVESIVYNRVISVTERQIVESYLGLKYGFTLSAGTRDYLATDSTVYWNATLNSTNNKNIAGIGRDDRTGLYQKQSRSSNTTANGNMVAIALNELAATNQQNDGELNEDKTFLVWGDNGLTGFQNTDFPGELNPGSCSKITRLQREWKVQQTGSVNSVQLSMFLAGVVPNSTGISDLKLLVDDDGNFENGGTSIIDPSSYDVSTQTATFDNLTFTTGQYFTLVTDLTNQAPGGVINDLFTWHRADKGVTTNGTTISGWSDQGALTPPRDLTATTQPGYNTTTNLINFNPSFNHTGTQWLQNTALGYSTTAAAGEDLFAVVLPNTATGNQTVIGMGTVANSSTVTELRYNAGRLQYVVNGTSLLSVATSNGRVQLANVHRLSGAASLRIDGQSVNSSTGTLVAVPALTQLNIGATRSAAANNQFFNGRIAEVAVYKRQLTAEERERVASYFGIKYGLTLPHDYVDPNGTVQWDAGDNVGYGYNITGIGRDDCNGLHQKQSRSINSGEALVTLGNGSEIAVTNAANTNVMSNNTALLLGDNNGNRTAFVALGAPAGRERIARTWKVQETGAVGTVLISVPASTSSEIVKLPAERNGVLYMLVNNSNDFSIGAQEIPMTLNGDTWEASYDFNSGDYFTFATNDACVASEALLTNYDAETTAATDKCYVNGWILFRDPADAGKYIAAIYDPNGLIDRTKITASVDVNGSFADLGKANPAKASRLMRRLLQVNCASCFNAGANPSPNFTVRMFYSTDEKGGADAGETNSMEDLKAANALTDPTIFKWFKANEVSAHQVISGLKVDGIAAVGMEWLDGELPVGQVDGIDYIDFTGINSFSVFGGIYLVNQTIALPVTWGNVQATPVKDQLIQVQWSTSMELNNAGFDVQRSEDEQSWTSIASVTGKENSNTVSHYIVEDRQVKAGVLYFYRIKQTDLDGRASYSRMVSASLRSTGILAEVVPNPVQNQLRLAVTANRQQSLQLQIGDAAGKILQQLKVNAVPGRNLFTSDVSRLTNGTYYLRIITADGTVLMKRFVVQRGL</sequence>
<feature type="domain" description="DUF8202" evidence="2">
    <location>
        <begin position="1629"/>
        <end position="1816"/>
    </location>
</feature>
<dbReference type="Pfam" id="PF18962">
    <property type="entry name" value="Por_Secre_tail"/>
    <property type="match status" value="1"/>
</dbReference>
<dbReference type="EMBL" id="CP119311">
    <property type="protein sequence ID" value="WEK36011.1"/>
    <property type="molecule type" value="Genomic_DNA"/>
</dbReference>
<feature type="domain" description="DUF8202" evidence="2">
    <location>
        <begin position="2444"/>
        <end position="2646"/>
    </location>
</feature>
<organism evidence="3 4">
    <name type="scientific">Candidatus Pseudobacter hemicellulosilyticus</name>
    <dbReference type="NCBI Taxonomy" id="3121375"/>
    <lineage>
        <taxon>Bacteria</taxon>
        <taxon>Pseudomonadati</taxon>
        <taxon>Bacteroidota</taxon>
        <taxon>Chitinophagia</taxon>
        <taxon>Chitinophagales</taxon>
        <taxon>Chitinophagaceae</taxon>
        <taxon>Pseudobacter</taxon>
    </lineage>
</organism>
<feature type="domain" description="DUF8202" evidence="2">
    <location>
        <begin position="826"/>
        <end position="1005"/>
    </location>
</feature>
<reference evidence="3" key="1">
    <citation type="submission" date="2023-03" db="EMBL/GenBank/DDBJ databases">
        <title>Andean soil-derived lignocellulolytic bacterial consortium as a source of novel taxa and putative plastic-active enzymes.</title>
        <authorList>
            <person name="Diaz-Garcia L."/>
            <person name="Chuvochina M."/>
            <person name="Feuerriegel G."/>
            <person name="Bunk B."/>
            <person name="Sproer C."/>
            <person name="Streit W.R."/>
            <person name="Rodriguez L.M."/>
            <person name="Overmann J."/>
            <person name="Jimenez D.J."/>
        </authorList>
    </citation>
    <scope>NUCLEOTIDE SEQUENCE</scope>
    <source>
        <strain evidence="3">MAG 7</strain>
    </source>
</reference>
<dbReference type="GO" id="GO:0004553">
    <property type="term" value="F:hydrolase activity, hydrolyzing O-glycosyl compounds"/>
    <property type="evidence" value="ECO:0007669"/>
    <property type="project" value="UniProtKB-ARBA"/>
</dbReference>
<dbReference type="GO" id="GO:0005975">
    <property type="term" value="P:carbohydrate metabolic process"/>
    <property type="evidence" value="ECO:0007669"/>
    <property type="project" value="UniProtKB-ARBA"/>
</dbReference>
<feature type="domain" description="DUF8202" evidence="2">
    <location>
        <begin position="2043"/>
        <end position="2219"/>
    </location>
</feature>
<dbReference type="SMART" id="SM00710">
    <property type="entry name" value="PbH1"/>
    <property type="match status" value="12"/>
</dbReference>
<evidence type="ECO:0000313" key="3">
    <source>
        <dbReference type="EMBL" id="WEK36011.1"/>
    </source>
</evidence>